<keyword evidence="1" id="KW-0812">Transmembrane</keyword>
<comment type="caution">
    <text evidence="2">The sequence shown here is derived from an EMBL/GenBank/DDBJ whole genome shotgun (WGS) entry which is preliminary data.</text>
</comment>
<feature type="transmembrane region" description="Helical" evidence="1">
    <location>
        <begin position="45"/>
        <end position="62"/>
    </location>
</feature>
<name>K1M8W5_9FLAO</name>
<sequence>MQKLIRTYGFCKILNKNYFTLVWISSNVNNVFFSFFAIITNDFKTTVFGVMLMNNWTFAKIVNITNYKKSIL</sequence>
<accession>K1M8W5</accession>
<keyword evidence="3" id="KW-1185">Reference proteome</keyword>
<dbReference type="Proteomes" id="UP000006085">
    <property type="component" value="Unassembled WGS sequence"/>
</dbReference>
<reference evidence="2" key="1">
    <citation type="submission" date="2012-07" db="EMBL/GenBank/DDBJ databases">
        <title>The Genome Sequence of Bergeyella zoohelcum ATCC 43767.</title>
        <authorList>
            <consortium name="The Broad Institute Genome Sequencing Platform"/>
            <person name="Earl A."/>
            <person name="Ward D."/>
            <person name="Feldgarden M."/>
            <person name="Gevers D."/>
            <person name="Huys G."/>
            <person name="Walker B."/>
            <person name="Young S.K."/>
            <person name="Zeng Q."/>
            <person name="Gargeya S."/>
            <person name="Fitzgerald M."/>
            <person name="Haas B."/>
            <person name="Abouelleil A."/>
            <person name="Alvarado L."/>
            <person name="Arachchi H.M."/>
            <person name="Berlin A.M."/>
            <person name="Chapman S.B."/>
            <person name="Goldberg J."/>
            <person name="Griggs A."/>
            <person name="Gujja S."/>
            <person name="Hansen M."/>
            <person name="Howarth C."/>
            <person name="Imamovic A."/>
            <person name="Larimer J."/>
            <person name="McCowen C."/>
            <person name="Montmayeur A."/>
            <person name="Murphy C."/>
            <person name="Neiman D."/>
            <person name="Pearson M."/>
            <person name="Priest M."/>
            <person name="Roberts A."/>
            <person name="Saif S."/>
            <person name="Shea T."/>
            <person name="Sisk P."/>
            <person name="Sykes S."/>
            <person name="Wortman J."/>
            <person name="Nusbaum C."/>
            <person name="Birren B."/>
        </authorList>
    </citation>
    <scope>NUCLEOTIDE SEQUENCE [LARGE SCALE GENOMIC DNA]</scope>
    <source>
        <strain evidence="2">ATCC 43767</strain>
    </source>
</reference>
<evidence type="ECO:0000256" key="1">
    <source>
        <dbReference type="SAM" id="Phobius"/>
    </source>
</evidence>
<evidence type="ECO:0000313" key="2">
    <source>
        <dbReference type="EMBL" id="EKB58763.1"/>
    </source>
</evidence>
<keyword evidence="1" id="KW-0472">Membrane</keyword>
<dbReference type="RefSeq" id="WP_002662170.1">
    <property type="nucleotide sequence ID" value="NZ_JH932293.1"/>
</dbReference>
<organism evidence="2 3">
    <name type="scientific">Bergeyella zoohelcum ATCC 43767</name>
    <dbReference type="NCBI Taxonomy" id="883096"/>
    <lineage>
        <taxon>Bacteria</taxon>
        <taxon>Pseudomonadati</taxon>
        <taxon>Bacteroidota</taxon>
        <taxon>Flavobacteriia</taxon>
        <taxon>Flavobacteriales</taxon>
        <taxon>Weeksellaceae</taxon>
        <taxon>Bergeyella</taxon>
    </lineage>
</organism>
<keyword evidence="1" id="KW-1133">Transmembrane helix</keyword>
<proteinExistence type="predicted"/>
<dbReference type="EMBL" id="AGYA01000010">
    <property type="protein sequence ID" value="EKB58763.1"/>
    <property type="molecule type" value="Genomic_DNA"/>
</dbReference>
<dbReference type="AlphaFoldDB" id="K1M8W5"/>
<dbReference type="HOGENOM" id="CLU_2714214_0_0_10"/>
<protein>
    <submittedName>
        <fullName evidence="2">Uncharacterized protein</fullName>
    </submittedName>
</protein>
<feature type="transmembrane region" description="Helical" evidence="1">
    <location>
        <begin position="21"/>
        <end position="39"/>
    </location>
</feature>
<evidence type="ECO:0000313" key="3">
    <source>
        <dbReference type="Proteomes" id="UP000006085"/>
    </source>
</evidence>
<gene>
    <name evidence="2" type="ORF">HMPREF9699_00513</name>
</gene>